<dbReference type="GO" id="GO:0006427">
    <property type="term" value="P:histidyl-tRNA aminoacylation"/>
    <property type="evidence" value="ECO:0007669"/>
    <property type="project" value="UniProtKB-UniRule"/>
</dbReference>
<dbReference type="RefSeq" id="WP_228615303.1">
    <property type="nucleotide sequence ID" value="NZ_QEFP02000007.1"/>
</dbReference>
<dbReference type="InterPro" id="IPR045864">
    <property type="entry name" value="aa-tRNA-synth_II/BPL/LPL"/>
</dbReference>
<dbReference type="PROSITE" id="PS50862">
    <property type="entry name" value="AA_TRNA_LIGASE_II"/>
    <property type="match status" value="1"/>
</dbReference>
<reference evidence="10" key="2">
    <citation type="submission" date="2017-05" db="EMBL/GenBank/DDBJ databases">
        <authorList>
            <person name="Song R."/>
            <person name="Chenine A.L."/>
            <person name="Ruprecht R.M."/>
        </authorList>
    </citation>
    <scope>NUCLEOTIDE SEQUENCE</scope>
    <source>
        <strain evidence="10">SCGC AB-777_F03</strain>
    </source>
</reference>
<dbReference type="NCBIfam" id="TIGR00442">
    <property type="entry name" value="hisS"/>
    <property type="match status" value="1"/>
</dbReference>
<evidence type="ECO:0000256" key="4">
    <source>
        <dbReference type="ARBA" id="ARBA00022917"/>
    </source>
</evidence>
<dbReference type="GO" id="GO:0005524">
    <property type="term" value="F:ATP binding"/>
    <property type="evidence" value="ECO:0007669"/>
    <property type="project" value="UniProtKB-UniRule"/>
</dbReference>
<comment type="subcellular location">
    <subcellularLocation>
        <location evidence="6">Cytoplasm</location>
    </subcellularLocation>
</comment>
<feature type="binding site" evidence="7">
    <location>
        <begin position="265"/>
        <end position="266"/>
    </location>
    <ligand>
        <name>L-histidine</name>
        <dbReference type="ChEBI" id="CHEBI:57595"/>
    </ligand>
</feature>
<accession>A0A2T9WLL9</accession>
<comment type="catalytic activity">
    <reaction evidence="5 6">
        <text>tRNA(His) + L-histidine + ATP = L-histidyl-tRNA(His) + AMP + diphosphate + H(+)</text>
        <dbReference type="Rhea" id="RHEA:17313"/>
        <dbReference type="Rhea" id="RHEA-COMP:9665"/>
        <dbReference type="Rhea" id="RHEA-COMP:9689"/>
        <dbReference type="ChEBI" id="CHEBI:15378"/>
        <dbReference type="ChEBI" id="CHEBI:30616"/>
        <dbReference type="ChEBI" id="CHEBI:33019"/>
        <dbReference type="ChEBI" id="CHEBI:57595"/>
        <dbReference type="ChEBI" id="CHEBI:78442"/>
        <dbReference type="ChEBI" id="CHEBI:78527"/>
        <dbReference type="ChEBI" id="CHEBI:456215"/>
        <dbReference type="EC" id="6.1.1.21"/>
    </reaction>
</comment>
<dbReference type="InterPro" id="IPR004154">
    <property type="entry name" value="Anticodon-bd"/>
</dbReference>
<dbReference type="GO" id="GO:0004821">
    <property type="term" value="F:histidine-tRNA ligase activity"/>
    <property type="evidence" value="ECO:0007669"/>
    <property type="project" value="UniProtKB-UniRule"/>
</dbReference>
<organism evidence="10">
    <name type="scientific">Nanobsidianus stetteri</name>
    <dbReference type="NCBI Taxonomy" id="1294122"/>
    <lineage>
        <taxon>Archaea</taxon>
        <taxon>Nanobdellota</taxon>
        <taxon>Candidatus Nanoarchaeia</taxon>
        <taxon>Nanoarchaeales</taxon>
        <taxon>Nanopusillaceae</taxon>
        <taxon>Candidatus Nanobsidianus</taxon>
    </lineage>
</organism>
<feature type="domain" description="Aminoacyl-transfer RNA synthetases class-II family profile" evidence="8">
    <location>
        <begin position="18"/>
        <end position="314"/>
    </location>
</feature>
<keyword evidence="4 6" id="KW-0648">Protein biosynthesis</keyword>
<dbReference type="PANTHER" id="PTHR11476:SF7">
    <property type="entry name" value="HISTIDINE--TRNA LIGASE"/>
    <property type="match status" value="1"/>
</dbReference>
<keyword evidence="6" id="KW-0963">Cytoplasm</keyword>
<dbReference type="InterPro" id="IPR015807">
    <property type="entry name" value="His-tRNA-ligase"/>
</dbReference>
<feature type="binding site" evidence="7">
    <location>
        <position position="121"/>
    </location>
    <ligand>
        <name>L-histidine</name>
        <dbReference type="ChEBI" id="CHEBI:57595"/>
    </ligand>
</feature>
<feature type="binding site" evidence="7">
    <location>
        <position position="261"/>
    </location>
    <ligand>
        <name>L-histidine</name>
        <dbReference type="ChEBI" id="CHEBI:57595"/>
    </ligand>
</feature>
<feature type="binding site" evidence="7">
    <location>
        <position position="107"/>
    </location>
    <ligand>
        <name>L-histidine</name>
        <dbReference type="ChEBI" id="CHEBI:57595"/>
    </ligand>
</feature>
<dbReference type="GO" id="GO:0003723">
    <property type="term" value="F:RNA binding"/>
    <property type="evidence" value="ECO:0007669"/>
    <property type="project" value="TreeGrafter"/>
</dbReference>
<dbReference type="AlphaFoldDB" id="A0A2T9WLL9"/>
<dbReference type="Proteomes" id="UP000245509">
    <property type="component" value="Unassembled WGS sequence"/>
</dbReference>
<evidence type="ECO:0000313" key="10">
    <source>
        <dbReference type="EMBL" id="PVU68712.1"/>
    </source>
</evidence>
<dbReference type="InterPro" id="IPR006195">
    <property type="entry name" value="aa-tRNA-synth_II"/>
</dbReference>
<dbReference type="InterPro" id="IPR004516">
    <property type="entry name" value="HisRS/HisZ"/>
</dbReference>
<dbReference type="InterPro" id="IPR041715">
    <property type="entry name" value="HisRS-like_core"/>
</dbReference>
<evidence type="ECO:0000256" key="6">
    <source>
        <dbReference type="HAMAP-Rule" id="MF_00127"/>
    </source>
</evidence>
<dbReference type="EC" id="6.1.1.21" evidence="6"/>
<evidence type="ECO:0000256" key="5">
    <source>
        <dbReference type="ARBA" id="ARBA00047639"/>
    </source>
</evidence>
<dbReference type="Gene3D" id="3.40.50.800">
    <property type="entry name" value="Anticodon-binding domain"/>
    <property type="match status" value="1"/>
</dbReference>
<dbReference type="GO" id="GO:0005829">
    <property type="term" value="C:cytosol"/>
    <property type="evidence" value="ECO:0007669"/>
    <property type="project" value="TreeGrafter"/>
</dbReference>
<gene>
    <name evidence="6 9" type="primary">hisS</name>
    <name evidence="9" type="ORF">DDW03_001515</name>
    <name evidence="10" type="ORF">DDW03_01285</name>
</gene>
<feature type="binding site" evidence="7">
    <location>
        <position position="125"/>
    </location>
    <ligand>
        <name>L-histidine</name>
        <dbReference type="ChEBI" id="CHEBI:57595"/>
    </ligand>
</feature>
<dbReference type="InterPro" id="IPR036621">
    <property type="entry name" value="Anticodon-bd_dom_sf"/>
</dbReference>
<dbReference type="Pfam" id="PF03129">
    <property type="entry name" value="HGTP_anticodon"/>
    <property type="match status" value="1"/>
</dbReference>
<evidence type="ECO:0000256" key="2">
    <source>
        <dbReference type="ARBA" id="ARBA00022741"/>
    </source>
</evidence>
<dbReference type="HAMAP" id="MF_00127">
    <property type="entry name" value="His_tRNA_synth"/>
    <property type="match status" value="1"/>
</dbReference>
<comment type="caution">
    <text evidence="10">The sequence shown here is derived from an EMBL/GenBank/DDBJ whole genome shotgun (WGS) entry which is preliminary data.</text>
</comment>
<evidence type="ECO:0000256" key="1">
    <source>
        <dbReference type="ARBA" id="ARBA00008226"/>
    </source>
</evidence>
<keyword evidence="6" id="KW-0030">Aminoacyl-tRNA synthetase</keyword>
<dbReference type="Gene3D" id="3.30.930.10">
    <property type="entry name" value="Bira Bifunctional Protein, Domain 2"/>
    <property type="match status" value="1"/>
</dbReference>
<protein>
    <recommendedName>
        <fullName evidence="6">Histidine--tRNA ligase</fullName>
        <ecNumber evidence="6">6.1.1.21</ecNumber>
    </recommendedName>
    <alternativeName>
        <fullName evidence="6">Histidyl-tRNA synthetase</fullName>
        <shortName evidence="6">HisRS</shortName>
    </alternativeName>
</protein>
<dbReference type="SUPFAM" id="SSF52954">
    <property type="entry name" value="Class II aaRS ABD-related"/>
    <property type="match status" value="1"/>
</dbReference>
<keyword evidence="2 6" id="KW-0547">Nucleotide-binding</keyword>
<comment type="similarity">
    <text evidence="1 6">Belongs to the class-II aminoacyl-tRNA synthetase family.</text>
</comment>
<dbReference type="PIRSF" id="PIRSF001549">
    <property type="entry name" value="His-tRNA_synth"/>
    <property type="match status" value="1"/>
</dbReference>
<evidence type="ECO:0000256" key="3">
    <source>
        <dbReference type="ARBA" id="ARBA00022840"/>
    </source>
</evidence>
<dbReference type="Pfam" id="PF13393">
    <property type="entry name" value="tRNA-synt_His"/>
    <property type="match status" value="1"/>
</dbReference>
<reference evidence="10" key="1">
    <citation type="journal article" date="2015" name="Appl. Environ. Microbiol.">
        <title>Nanoarchaeota, Their Sulfolobales Host, and Nanoarchaeota Virus Distribution across Yellowstone National Park Hot Springs.</title>
        <authorList>
            <person name="Munson-McGee J.H."/>
            <person name="Field E.K."/>
            <person name="Bateson M."/>
            <person name="Rooney C."/>
            <person name="Stepanauskas R."/>
            <person name="Young M.J."/>
        </authorList>
    </citation>
    <scope>NUCLEOTIDE SEQUENCE [LARGE SCALE GENOMIC DNA]</scope>
    <source>
        <strain evidence="10">SCGC AB-777_F03</strain>
    </source>
</reference>
<reference evidence="9" key="4">
    <citation type="submission" date="2021-11" db="EMBL/GenBank/DDBJ databases">
        <authorList>
            <person name="Munson-Mcgee J."/>
            <person name="Field E."/>
            <person name="Bateson M."/>
            <person name="Rooney C."/>
            <person name="Stepanauskas R."/>
            <person name="Young M."/>
        </authorList>
    </citation>
    <scope>NUCLEOTIDE SEQUENCE</scope>
    <source>
        <strain evidence="9">SCGC AB-777_F03</strain>
    </source>
</reference>
<dbReference type="EMBL" id="QEFP01000004">
    <property type="protein sequence ID" value="PVU68712.1"/>
    <property type="molecule type" value="Genomic_DNA"/>
</dbReference>
<evidence type="ECO:0000256" key="7">
    <source>
        <dbReference type="PIRSR" id="PIRSR001549-1"/>
    </source>
</evidence>
<reference evidence="9" key="3">
    <citation type="submission" date="2017-05" db="EMBL/GenBank/DDBJ databases">
        <authorList>
            <person name="Munson-Mcgee J.H."/>
        </authorList>
    </citation>
    <scope>NUCLEOTIDE SEQUENCE</scope>
    <source>
        <strain evidence="9">SCGC AB-777_F03</strain>
    </source>
</reference>
<dbReference type="SUPFAM" id="SSF55681">
    <property type="entry name" value="Class II aaRS and biotin synthetases"/>
    <property type="match status" value="1"/>
</dbReference>
<dbReference type="CDD" id="cd00773">
    <property type="entry name" value="HisRS-like_core"/>
    <property type="match status" value="1"/>
</dbReference>
<keyword evidence="6 10" id="KW-0436">Ligase</keyword>
<dbReference type="PANTHER" id="PTHR11476">
    <property type="entry name" value="HISTIDYL-TRNA SYNTHETASE"/>
    <property type="match status" value="1"/>
</dbReference>
<sequence length="429" mass="50847">MYNLPSGLRDFPTEIKILRNKIFSKIEEIFKRFGFDPIETPTIEYWDTLKGKYGEEAENKLIWRFKLPYSDKEYALRYDQTVPLARFFSNHRPALPFKRYVIDKSYRYENPQRGRYREFYQADFDIIGSKNPESDAEILNIVNFIFKEFNFSNYKIIINDREFLRFIFEKNLNINEEKIKKVYTIIDKLDKIGIENVKRELNNVVGELSDKIVEIISLKNQEVIDYLSKYEEISKEINYFNNILDLLNDKSKIEINLSLVRGLDYYTGMIYEAIVEKPKIGSLSGGGRYDNLLKLFTNEEIPAVGGSIGVERLIDAGIELGIFKIDKKTYTEICVIYFEDTFKDAWNICNKLREIGLNCYIDLMRRDFNKQIKYAVDKDIRFLLIVGKKELSENSVLLQDRYTKERIKISINNLEDIYRIVKNRIENSY</sequence>
<evidence type="ECO:0000313" key="9">
    <source>
        <dbReference type="EMBL" id="MCC5447075.1"/>
    </source>
</evidence>
<keyword evidence="3 6" id="KW-0067">ATP-binding</keyword>
<dbReference type="EMBL" id="QEFP02000007">
    <property type="protein sequence ID" value="MCC5447075.1"/>
    <property type="molecule type" value="Genomic_DNA"/>
</dbReference>
<evidence type="ECO:0000259" key="8">
    <source>
        <dbReference type="PROSITE" id="PS50862"/>
    </source>
</evidence>
<name>A0A2T9WLL9_NANST</name>
<feature type="binding site" evidence="7">
    <location>
        <begin position="79"/>
        <end position="81"/>
    </location>
    <ligand>
        <name>L-histidine</name>
        <dbReference type="ChEBI" id="CHEBI:57595"/>
    </ligand>
</feature>
<proteinExistence type="inferred from homology"/>